<dbReference type="PROSITE" id="PS51257">
    <property type="entry name" value="PROKAR_LIPOPROTEIN"/>
    <property type="match status" value="1"/>
</dbReference>
<accession>A0A2K9PV55</accession>
<sequence>MKSILKFSAIITFLIISLSSCSSDDDNLNLEGDINPERFENMEIGSSSFQVPQFSPDLHVDFDYTGKTKVKKIYFDINPINASEPNAGEMEWNVSKHLVPEKYYKDQLNPNIHYHMAFDPANENKDFINKIRPAEGTYNLKITVIEEDNSESLITKEFEVVKKFLEIEIGHDYHTDFGSDKLHTDFMYDAGNNTVSEVKYVLWFKEWRDGENKPIGKWDSVETIVPNSLYQNQKKPEVHYDLPINPDYPKGTYWLNIYVKESGEDEAVKLSVPFDIE</sequence>
<proteinExistence type="predicted"/>
<evidence type="ECO:0000313" key="3">
    <source>
        <dbReference type="Proteomes" id="UP000235826"/>
    </source>
</evidence>
<feature type="signal peptide" evidence="1">
    <location>
        <begin position="1"/>
        <end position="24"/>
    </location>
</feature>
<dbReference type="AlphaFoldDB" id="A0A2K9PV55"/>
<evidence type="ECO:0008006" key="4">
    <source>
        <dbReference type="Google" id="ProtNLM"/>
    </source>
</evidence>
<dbReference type="Proteomes" id="UP000235826">
    <property type="component" value="Chromosome"/>
</dbReference>
<dbReference type="OrthoDB" id="1157582at2"/>
<organism evidence="2 3">
    <name type="scientific">Flavivirga eckloniae</name>
    <dbReference type="NCBI Taxonomy" id="1803846"/>
    <lineage>
        <taxon>Bacteria</taxon>
        <taxon>Pseudomonadati</taxon>
        <taxon>Bacteroidota</taxon>
        <taxon>Flavobacteriia</taxon>
        <taxon>Flavobacteriales</taxon>
        <taxon>Flavobacteriaceae</taxon>
        <taxon>Flavivirga</taxon>
    </lineage>
</organism>
<dbReference type="KEGG" id="fek:C1H87_20405"/>
<keyword evidence="3" id="KW-1185">Reference proteome</keyword>
<keyword evidence="1" id="KW-0732">Signal</keyword>
<gene>
    <name evidence="2" type="ORF">C1H87_20405</name>
</gene>
<evidence type="ECO:0000313" key="2">
    <source>
        <dbReference type="EMBL" id="AUP80943.1"/>
    </source>
</evidence>
<dbReference type="EMBL" id="CP025791">
    <property type="protein sequence ID" value="AUP80943.1"/>
    <property type="molecule type" value="Genomic_DNA"/>
</dbReference>
<evidence type="ECO:0000256" key="1">
    <source>
        <dbReference type="SAM" id="SignalP"/>
    </source>
</evidence>
<feature type="chain" id="PRO_5014739717" description="DUF4625 domain-containing protein" evidence="1">
    <location>
        <begin position="25"/>
        <end position="277"/>
    </location>
</feature>
<name>A0A2K9PV55_9FLAO</name>
<protein>
    <recommendedName>
        <fullName evidence="4">DUF4625 domain-containing protein</fullName>
    </recommendedName>
</protein>
<reference evidence="2 3" key="1">
    <citation type="submission" date="2018-01" db="EMBL/GenBank/DDBJ databases">
        <title>Complete genome sequence of Flavivirga eckloniae ECD14 isolated from seaweed Ecklonia cava.</title>
        <authorList>
            <person name="Lee J.H."/>
            <person name="Baik K.S."/>
            <person name="Seong C.N."/>
        </authorList>
    </citation>
    <scope>NUCLEOTIDE SEQUENCE [LARGE SCALE GENOMIC DNA]</scope>
    <source>
        <strain evidence="2 3">ECD14</strain>
    </source>
</reference>
<dbReference type="RefSeq" id="WP_102757586.1">
    <property type="nucleotide sequence ID" value="NZ_CP025791.1"/>
</dbReference>